<evidence type="ECO:0000313" key="3">
    <source>
        <dbReference type="Proteomes" id="UP000030678"/>
    </source>
</evidence>
<dbReference type="SUPFAM" id="SSF51182">
    <property type="entry name" value="RmlC-like cupins"/>
    <property type="match status" value="1"/>
</dbReference>
<dbReference type="PANTHER" id="PTHR36156">
    <property type="entry name" value="SLR2101 PROTEIN"/>
    <property type="match status" value="1"/>
</dbReference>
<reference evidence="2 3" key="1">
    <citation type="submission" date="2013-03" db="EMBL/GenBank/DDBJ databases">
        <title>The Genome Sequence of Cladophialophora carrionii CBS 160.54.</title>
        <authorList>
            <consortium name="The Broad Institute Genomics Platform"/>
            <person name="Cuomo C."/>
            <person name="de Hoog S."/>
            <person name="Gorbushina A."/>
            <person name="Walker B."/>
            <person name="Young S.K."/>
            <person name="Zeng Q."/>
            <person name="Gargeya S."/>
            <person name="Fitzgerald M."/>
            <person name="Haas B."/>
            <person name="Abouelleil A."/>
            <person name="Allen A.W."/>
            <person name="Alvarado L."/>
            <person name="Arachchi H.M."/>
            <person name="Berlin A.M."/>
            <person name="Chapman S.B."/>
            <person name="Gainer-Dewar J."/>
            <person name="Goldberg J."/>
            <person name="Griggs A."/>
            <person name="Gujja S."/>
            <person name="Hansen M."/>
            <person name="Howarth C."/>
            <person name="Imamovic A."/>
            <person name="Ireland A."/>
            <person name="Larimer J."/>
            <person name="McCowan C."/>
            <person name="Murphy C."/>
            <person name="Pearson M."/>
            <person name="Poon T.W."/>
            <person name="Priest M."/>
            <person name="Roberts A."/>
            <person name="Saif S."/>
            <person name="Shea T."/>
            <person name="Sisk P."/>
            <person name="Sykes S."/>
            <person name="Wortman J."/>
            <person name="Nusbaum C."/>
            <person name="Birren B."/>
        </authorList>
    </citation>
    <scope>NUCLEOTIDE SEQUENCE [LARGE SCALE GENOMIC DNA]</scope>
    <source>
        <strain evidence="2 3">CBS 160.54</strain>
    </source>
</reference>
<dbReference type="GeneID" id="19982529"/>
<dbReference type="PANTHER" id="PTHR36156:SF2">
    <property type="entry name" value="CUPIN TYPE-2 DOMAIN-CONTAINING PROTEIN"/>
    <property type="match status" value="1"/>
</dbReference>
<feature type="domain" description="Cupin type-2" evidence="1">
    <location>
        <begin position="101"/>
        <end position="157"/>
    </location>
</feature>
<dbReference type="AlphaFoldDB" id="V9DFC2"/>
<dbReference type="CDD" id="cd02231">
    <property type="entry name" value="cupin_BLL6423-like"/>
    <property type="match status" value="1"/>
</dbReference>
<dbReference type="InterPro" id="IPR047142">
    <property type="entry name" value="OryJ/VirC-like"/>
</dbReference>
<evidence type="ECO:0000259" key="1">
    <source>
        <dbReference type="Pfam" id="PF07883"/>
    </source>
</evidence>
<dbReference type="Gene3D" id="2.20.70.150">
    <property type="match status" value="1"/>
</dbReference>
<dbReference type="RefSeq" id="XP_008726603.1">
    <property type="nucleotide sequence ID" value="XM_008728381.1"/>
</dbReference>
<proteinExistence type="predicted"/>
<dbReference type="VEuPathDB" id="FungiDB:G647_04036"/>
<accession>V9DFC2</accession>
<name>V9DFC2_9EURO</name>
<dbReference type="InterPro" id="IPR011051">
    <property type="entry name" value="RmlC_Cupin_sf"/>
</dbReference>
<dbReference type="OrthoDB" id="5840532at2759"/>
<dbReference type="Proteomes" id="UP000030678">
    <property type="component" value="Unassembled WGS sequence"/>
</dbReference>
<dbReference type="HOGENOM" id="CLU_096188_0_1_1"/>
<dbReference type="Gene3D" id="2.60.120.10">
    <property type="entry name" value="Jelly Rolls"/>
    <property type="match status" value="1"/>
</dbReference>
<organism evidence="2 3">
    <name type="scientific">Cladophialophora carrionii CBS 160.54</name>
    <dbReference type="NCBI Taxonomy" id="1279043"/>
    <lineage>
        <taxon>Eukaryota</taxon>
        <taxon>Fungi</taxon>
        <taxon>Dikarya</taxon>
        <taxon>Ascomycota</taxon>
        <taxon>Pezizomycotina</taxon>
        <taxon>Eurotiomycetes</taxon>
        <taxon>Chaetothyriomycetidae</taxon>
        <taxon>Chaetothyriales</taxon>
        <taxon>Herpotrichiellaceae</taxon>
        <taxon>Cladophialophora</taxon>
    </lineage>
</organism>
<protein>
    <recommendedName>
        <fullName evidence="1">Cupin type-2 domain-containing protein</fullName>
    </recommendedName>
</protein>
<sequence>MTHPTTRRVVTGHDQAGKSIIVSDTTLTPANPLDPAGSPPEGIIPGFTNLFKTTGFPATNVQGPWYDVHGKKIGLVDQTGVVARIVDFPAVGSTPDSVNITHRTQSVDFGIVLSGTIIMVLDDGSETVFRQGDVCVQRGTDHAWKNVSTENCRMFFVLVPSAPIENPATGQAFEMTPTAHLEDEEHIKAAAR</sequence>
<evidence type="ECO:0000313" key="2">
    <source>
        <dbReference type="EMBL" id="ETI24667.1"/>
    </source>
</evidence>
<dbReference type="Pfam" id="PF07883">
    <property type="entry name" value="Cupin_2"/>
    <property type="match status" value="1"/>
</dbReference>
<gene>
    <name evidence="2" type="ORF">G647_04036</name>
</gene>
<dbReference type="InterPro" id="IPR014710">
    <property type="entry name" value="RmlC-like_jellyroll"/>
</dbReference>
<dbReference type="InterPro" id="IPR013096">
    <property type="entry name" value="Cupin_2"/>
</dbReference>
<dbReference type="EMBL" id="KB822704">
    <property type="protein sequence ID" value="ETI24667.1"/>
    <property type="molecule type" value="Genomic_DNA"/>
</dbReference>